<dbReference type="PROSITE" id="PS00211">
    <property type="entry name" value="ABC_TRANSPORTER_1"/>
    <property type="match status" value="1"/>
</dbReference>
<organism evidence="8 9">
    <name type="scientific">Solidesulfovibrio aerotolerans</name>
    <dbReference type="NCBI Taxonomy" id="295255"/>
    <lineage>
        <taxon>Bacteria</taxon>
        <taxon>Pseudomonadati</taxon>
        <taxon>Thermodesulfobacteriota</taxon>
        <taxon>Desulfovibrionia</taxon>
        <taxon>Desulfovibrionales</taxon>
        <taxon>Desulfovibrionaceae</taxon>
        <taxon>Solidesulfovibrio</taxon>
    </lineage>
</organism>
<dbReference type="RefSeq" id="WP_160961464.1">
    <property type="nucleotide sequence ID" value="NZ_WVUD01000021.1"/>
</dbReference>
<proteinExistence type="inferred from homology"/>
<dbReference type="InterPro" id="IPR015854">
    <property type="entry name" value="ABC_transpr_LolD-like"/>
</dbReference>
<gene>
    <name evidence="8" type="ORF">GTA51_12255</name>
</gene>
<keyword evidence="4" id="KW-0813">Transport</keyword>
<dbReference type="Gene3D" id="3.40.50.300">
    <property type="entry name" value="P-loop containing nucleotide triphosphate hydrolases"/>
    <property type="match status" value="1"/>
</dbReference>
<dbReference type="GO" id="GO:0016887">
    <property type="term" value="F:ATP hydrolysis activity"/>
    <property type="evidence" value="ECO:0007669"/>
    <property type="project" value="InterPro"/>
</dbReference>
<dbReference type="InterPro" id="IPR017871">
    <property type="entry name" value="ABC_transporter-like_CS"/>
</dbReference>
<comment type="caution">
    <text evidence="8">The sequence shown here is derived from an EMBL/GenBank/DDBJ whole genome shotgun (WGS) entry which is preliminary data.</text>
</comment>
<evidence type="ECO:0000256" key="2">
    <source>
        <dbReference type="ARBA" id="ARBA00005417"/>
    </source>
</evidence>
<dbReference type="GO" id="GO:0005524">
    <property type="term" value="F:ATP binding"/>
    <property type="evidence" value="ECO:0007669"/>
    <property type="project" value="UniProtKB-KW"/>
</dbReference>
<dbReference type="InterPro" id="IPR017911">
    <property type="entry name" value="MacB-like_ATP-bd"/>
</dbReference>
<dbReference type="EMBL" id="WVUD01000021">
    <property type="protein sequence ID" value="MYL83901.1"/>
    <property type="molecule type" value="Genomic_DNA"/>
</dbReference>
<evidence type="ECO:0000256" key="1">
    <source>
        <dbReference type="ARBA" id="ARBA00002579"/>
    </source>
</evidence>
<evidence type="ECO:0000256" key="6">
    <source>
        <dbReference type="ARBA" id="ARBA00022840"/>
    </source>
</evidence>
<dbReference type="PANTHER" id="PTHR24220">
    <property type="entry name" value="IMPORT ATP-BINDING PROTEIN"/>
    <property type="match status" value="1"/>
</dbReference>
<evidence type="ECO:0000256" key="4">
    <source>
        <dbReference type="ARBA" id="ARBA00022448"/>
    </source>
</evidence>
<dbReference type="Proteomes" id="UP000482487">
    <property type="component" value="Unassembled WGS sequence"/>
</dbReference>
<dbReference type="SUPFAM" id="SSF52540">
    <property type="entry name" value="P-loop containing nucleoside triphosphate hydrolases"/>
    <property type="match status" value="1"/>
</dbReference>
<dbReference type="CDD" id="cd03255">
    <property type="entry name" value="ABC_MJ0796_LolCDE_FtsE"/>
    <property type="match status" value="1"/>
</dbReference>
<protein>
    <recommendedName>
        <fullName evidence="3">Cell division ATP-binding protein FtsE</fullName>
    </recommendedName>
</protein>
<evidence type="ECO:0000313" key="8">
    <source>
        <dbReference type="EMBL" id="MYL83901.1"/>
    </source>
</evidence>
<dbReference type="PANTHER" id="PTHR24220:SF86">
    <property type="entry name" value="ABC TRANSPORTER ABCH.1"/>
    <property type="match status" value="1"/>
</dbReference>
<accession>A0A7C9ILH9</accession>
<keyword evidence="6 8" id="KW-0067">ATP-binding</keyword>
<dbReference type="AlphaFoldDB" id="A0A7C9ILH9"/>
<evidence type="ECO:0000256" key="3">
    <source>
        <dbReference type="ARBA" id="ARBA00020019"/>
    </source>
</evidence>
<evidence type="ECO:0000313" key="9">
    <source>
        <dbReference type="Proteomes" id="UP000482487"/>
    </source>
</evidence>
<dbReference type="GO" id="GO:0022857">
    <property type="term" value="F:transmembrane transporter activity"/>
    <property type="evidence" value="ECO:0007669"/>
    <property type="project" value="TreeGrafter"/>
</dbReference>
<keyword evidence="9" id="KW-1185">Reference proteome</keyword>
<keyword evidence="5" id="KW-0547">Nucleotide-binding</keyword>
<sequence>MLVADNIVKAYATDAGNAPALRGVSLRIAAGEFVCIMGRSGSGKSTLLNILSSLLSPDAGQVRYQGRDLAGLSARERDRLRATDFSMVFQMHHLLPYLTAFENVLTPFLSSLRPVSAEKRRKALDCLARVGLAEKADRLPGRLSGGEQQRVAIARALVTQPRVIFADEPTGSLDGDTGRHIMQILAGLNADGMSVVMVSHEPGYAAMAGRVVEIADGLVKAGA</sequence>
<dbReference type="InterPro" id="IPR027417">
    <property type="entry name" value="P-loop_NTPase"/>
</dbReference>
<comment type="similarity">
    <text evidence="2">Belongs to the ABC transporter superfamily.</text>
</comment>
<evidence type="ECO:0000256" key="5">
    <source>
        <dbReference type="ARBA" id="ARBA00022741"/>
    </source>
</evidence>
<dbReference type="SMART" id="SM00382">
    <property type="entry name" value="AAA"/>
    <property type="match status" value="1"/>
</dbReference>
<dbReference type="InterPro" id="IPR003439">
    <property type="entry name" value="ABC_transporter-like_ATP-bd"/>
</dbReference>
<comment type="function">
    <text evidence="1">Part of the ABC transporter FtsEX involved in cellular division. Important for assembly or stability of the septal ring.</text>
</comment>
<name>A0A7C9ILH9_9BACT</name>
<feature type="domain" description="ABC transporter" evidence="7">
    <location>
        <begin position="2"/>
        <end position="223"/>
    </location>
</feature>
<dbReference type="PROSITE" id="PS50893">
    <property type="entry name" value="ABC_TRANSPORTER_2"/>
    <property type="match status" value="1"/>
</dbReference>
<dbReference type="OrthoDB" id="9809450at2"/>
<reference evidence="8 9" key="1">
    <citation type="submission" date="2020-01" db="EMBL/GenBank/DDBJ databases">
        <title>Genome sequence of Desulfovibrio aerotolerans DSM 16695(T).</title>
        <authorList>
            <person name="Karnachuk O."/>
            <person name="Avakyan M."/>
            <person name="Mardanov A."/>
            <person name="Kadnikov V."/>
            <person name="Ravin N."/>
        </authorList>
    </citation>
    <scope>NUCLEOTIDE SEQUENCE [LARGE SCALE GENOMIC DNA]</scope>
    <source>
        <strain evidence="8 9">DSM 16695</strain>
    </source>
</reference>
<dbReference type="FunFam" id="3.40.50.300:FF:000056">
    <property type="entry name" value="Cell division ATP-binding protein FtsE"/>
    <property type="match status" value="1"/>
</dbReference>
<evidence type="ECO:0000259" key="7">
    <source>
        <dbReference type="PROSITE" id="PS50893"/>
    </source>
</evidence>
<dbReference type="InterPro" id="IPR003593">
    <property type="entry name" value="AAA+_ATPase"/>
</dbReference>
<dbReference type="Pfam" id="PF00005">
    <property type="entry name" value="ABC_tran"/>
    <property type="match status" value="1"/>
</dbReference>
<dbReference type="GO" id="GO:0005886">
    <property type="term" value="C:plasma membrane"/>
    <property type="evidence" value="ECO:0007669"/>
    <property type="project" value="TreeGrafter"/>
</dbReference>